<dbReference type="EMBL" id="JBBUTH010000007">
    <property type="protein sequence ID" value="MEK8051330.1"/>
    <property type="molecule type" value="Genomic_DNA"/>
</dbReference>
<evidence type="ECO:0000256" key="1">
    <source>
        <dbReference type="ARBA" id="ARBA00023239"/>
    </source>
</evidence>
<dbReference type="Gene3D" id="3.40.50.10490">
    <property type="entry name" value="Glucose-6-phosphate isomerase like protein, domain 1"/>
    <property type="match status" value="1"/>
</dbReference>
<dbReference type="PROSITE" id="PS51464">
    <property type="entry name" value="SIS"/>
    <property type="match status" value="1"/>
</dbReference>
<proteinExistence type="inferred from homology"/>
<dbReference type="RefSeq" id="WP_341411015.1">
    <property type="nucleotide sequence ID" value="NZ_JBBUTH010000007.1"/>
</dbReference>
<comment type="pathway">
    <text evidence="3">Amino-sugar metabolism; 1,6-anhydro-N-acetylmuramate degradation.</text>
</comment>
<evidence type="ECO:0000256" key="3">
    <source>
        <dbReference type="HAMAP-Rule" id="MF_00068"/>
    </source>
</evidence>
<dbReference type="Pfam" id="PF20741">
    <property type="entry name" value="GKRP-like_C"/>
    <property type="match status" value="1"/>
</dbReference>
<evidence type="ECO:0000313" key="6">
    <source>
        <dbReference type="Proteomes" id="UP001365405"/>
    </source>
</evidence>
<keyword evidence="6" id="KW-1185">Reference proteome</keyword>
<dbReference type="PANTHER" id="PTHR10088">
    <property type="entry name" value="GLUCOKINASE REGULATORY PROTEIN"/>
    <property type="match status" value="1"/>
</dbReference>
<comment type="caution">
    <text evidence="5">The sequence shown here is derived from an EMBL/GenBank/DDBJ whole genome shotgun (WGS) entry which is preliminary data.</text>
</comment>
<accession>A0ABU9CLA9</accession>
<comment type="subunit">
    <text evidence="3">Homodimer.</text>
</comment>
<comment type="pathway">
    <text evidence="3">Amino-sugar metabolism; N-acetylmuramate degradation.</text>
</comment>
<evidence type="ECO:0000313" key="5">
    <source>
        <dbReference type="EMBL" id="MEK8051330.1"/>
    </source>
</evidence>
<comment type="function">
    <text evidence="3">Specifically catalyzes the cleavage of the D-lactyl ether substituent of MurNAc 6-phosphate, producing GlcNAc 6-phosphate and D-lactate. Together with AnmK, is also required for the utilization of anhydro-N-acetylmuramic acid (anhMurNAc) either imported from the medium or derived from its own cell wall murein, and thus plays a role in cell wall recycling.</text>
</comment>
<dbReference type="InterPro" id="IPR040190">
    <property type="entry name" value="MURQ/GCKR"/>
</dbReference>
<evidence type="ECO:0000256" key="2">
    <source>
        <dbReference type="ARBA" id="ARBA00023277"/>
    </source>
</evidence>
<organism evidence="5 6">
    <name type="scientific">Pseudaquabacterium inlustre</name>
    <dbReference type="NCBI Taxonomy" id="2984192"/>
    <lineage>
        <taxon>Bacteria</taxon>
        <taxon>Pseudomonadati</taxon>
        <taxon>Pseudomonadota</taxon>
        <taxon>Betaproteobacteria</taxon>
        <taxon>Burkholderiales</taxon>
        <taxon>Sphaerotilaceae</taxon>
        <taxon>Pseudaquabacterium</taxon>
    </lineage>
</organism>
<protein>
    <recommendedName>
        <fullName evidence="3">N-acetylmuramic acid 6-phosphate etherase</fullName>
        <shortName evidence="3">MurNAc-6-P etherase</shortName>
        <ecNumber evidence="3">4.2.1.126</ecNumber>
    </recommendedName>
    <alternativeName>
        <fullName evidence="3">N-acetylmuramic acid 6-phosphate hydrolase</fullName>
    </alternativeName>
    <alternativeName>
        <fullName evidence="3">N-acetylmuramic acid 6-phosphate lyase</fullName>
    </alternativeName>
</protein>
<comment type="catalytic activity">
    <reaction evidence="3">
        <text>N-acetyl-D-muramate 6-phosphate + H2O = N-acetyl-D-glucosamine 6-phosphate + (R)-lactate</text>
        <dbReference type="Rhea" id="RHEA:26410"/>
        <dbReference type="ChEBI" id="CHEBI:15377"/>
        <dbReference type="ChEBI" id="CHEBI:16004"/>
        <dbReference type="ChEBI" id="CHEBI:57513"/>
        <dbReference type="ChEBI" id="CHEBI:58722"/>
        <dbReference type="EC" id="4.2.1.126"/>
    </reaction>
</comment>
<dbReference type="Proteomes" id="UP001365405">
    <property type="component" value="Unassembled WGS sequence"/>
</dbReference>
<evidence type="ECO:0000259" key="4">
    <source>
        <dbReference type="PROSITE" id="PS51464"/>
    </source>
</evidence>
<dbReference type="NCBIfam" id="NF009222">
    <property type="entry name" value="PRK12570.1"/>
    <property type="match status" value="1"/>
</dbReference>
<comment type="pathway">
    <text evidence="3">Cell wall biogenesis; peptidoglycan recycling.</text>
</comment>
<dbReference type="InterPro" id="IPR001347">
    <property type="entry name" value="SIS_dom"/>
</dbReference>
<dbReference type="CDD" id="cd05007">
    <property type="entry name" value="SIS_Etherase"/>
    <property type="match status" value="1"/>
</dbReference>
<dbReference type="InterPro" id="IPR005486">
    <property type="entry name" value="Glucokinase_regulatory_CS"/>
</dbReference>
<dbReference type="InterPro" id="IPR005488">
    <property type="entry name" value="Etherase_MurQ"/>
</dbReference>
<dbReference type="Gene3D" id="1.10.8.1080">
    <property type="match status" value="1"/>
</dbReference>
<dbReference type="PANTHER" id="PTHR10088:SF4">
    <property type="entry name" value="GLUCOKINASE REGULATORY PROTEIN"/>
    <property type="match status" value="1"/>
</dbReference>
<keyword evidence="1 3" id="KW-0456">Lyase</keyword>
<dbReference type="SUPFAM" id="SSF53697">
    <property type="entry name" value="SIS domain"/>
    <property type="match status" value="1"/>
</dbReference>
<dbReference type="InterPro" id="IPR046348">
    <property type="entry name" value="SIS_dom_sf"/>
</dbReference>
<feature type="active site" description="Proton donor" evidence="3">
    <location>
        <position position="82"/>
    </location>
</feature>
<keyword evidence="2 3" id="KW-0119">Carbohydrate metabolism</keyword>
<dbReference type="EC" id="4.2.1.126" evidence="3"/>
<gene>
    <name evidence="3" type="primary">murQ</name>
    <name evidence="5" type="ORF">AACH10_13850</name>
</gene>
<feature type="domain" description="SIS" evidence="4">
    <location>
        <begin position="54"/>
        <end position="217"/>
    </location>
</feature>
<dbReference type="PROSITE" id="PS01272">
    <property type="entry name" value="GCKR"/>
    <property type="match status" value="1"/>
</dbReference>
<dbReference type="Pfam" id="PF22645">
    <property type="entry name" value="GKRP_SIS_N"/>
    <property type="match status" value="1"/>
</dbReference>
<reference evidence="5 6" key="1">
    <citation type="submission" date="2024-04" db="EMBL/GenBank/DDBJ databases">
        <title>Novel species of the genus Ideonella isolated from streams.</title>
        <authorList>
            <person name="Lu H."/>
        </authorList>
    </citation>
    <scope>NUCLEOTIDE SEQUENCE [LARGE SCALE GENOMIC DNA]</scope>
    <source>
        <strain evidence="5 6">DXS22W</strain>
    </source>
</reference>
<name>A0ABU9CLA9_9BURK</name>
<dbReference type="HAMAP" id="MF_00068">
    <property type="entry name" value="MurQ"/>
    <property type="match status" value="1"/>
</dbReference>
<comment type="miscellaneous">
    <text evidence="3">A lyase-type mechanism (elimination/hydration) is suggested for the cleavage of the lactyl ether bond of MurNAc 6-phosphate, with the formation of an alpha,beta-unsaturated aldehyde intermediate with (E)-stereochemistry, followed by the syn addition of water to give product.</text>
</comment>
<dbReference type="NCBIfam" id="NF003915">
    <property type="entry name" value="PRK05441.1"/>
    <property type="match status" value="1"/>
</dbReference>
<comment type="similarity">
    <text evidence="3">Belongs to the GCKR-like family. MurNAc-6-P etherase subfamily.</text>
</comment>
<feature type="active site" evidence="3">
    <location>
        <position position="113"/>
    </location>
</feature>
<sequence length="297" mass="30193">MSHLSATETPHPAHAALDLYDTPSLLAALVDDQQRAVAAVQAAAPQLARAVDAAAQRLAQGGRLIYAGAGTSGRLAVLDAVELNPTFSWPPDQAPALLAGGPGAMFLAVEGAEDDGAQGAEDLHRLGPTPNDVVFAIAASGTTPFALGVLSAGRALGTLTIGMANNAGSPLVTEAEIGIVLDTGPEVISGSTRLKAGTSQKIALNSFSSAVMVRLHKVYGNLMVDLRATNVKLVHRAVRLTAQAAGCAPAQAEAALRDSGYRVKLAVLMVRLGLGADAARARLEAVHGDLRAALGEG</sequence>
<dbReference type="GO" id="GO:0016829">
    <property type="term" value="F:lyase activity"/>
    <property type="evidence" value="ECO:0007669"/>
    <property type="project" value="UniProtKB-KW"/>
</dbReference>